<dbReference type="EMBL" id="KV784388">
    <property type="protein sequence ID" value="OEU07217.1"/>
    <property type="molecule type" value="Genomic_DNA"/>
</dbReference>
<feature type="region of interest" description="Disordered" evidence="1">
    <location>
        <begin position="186"/>
        <end position="221"/>
    </location>
</feature>
<proteinExistence type="predicted"/>
<evidence type="ECO:0000256" key="2">
    <source>
        <dbReference type="SAM" id="SignalP"/>
    </source>
</evidence>
<protein>
    <submittedName>
        <fullName evidence="3">Uncharacterized protein</fullName>
    </submittedName>
</protein>
<sequence>MKLSSASSLLFTSIFVGAAATATTTVGTSSSSSIHLRGGHHDLSSSQASLQGNDEIVTVSSFLVIDIVDVPMDDLSLEDRADFNYAFQQAFDTIHGDRDGLYLSGEQIDGINNVNASSSDNMITARRRRRRQPRWAPKKSRYYNKWDIYLHVDMSGRCNMCRDDDATMMEDNADATETSLLQLLLGTTVDDNNDTTSEEAEEEEEEDILPAESSDSESSDSSAAVSLPYFYGNQETSNKIKAADGIVGTGFLKITLNGIEMPQRNRSQCGVWHTADLFDFGAAIHTAFNAIHGTTTDGIFDAGQTIDKIKCVRSSGADAASAAVVVEALAIDMSGGKKDASSYLSEASLRDIADAAADDLIRYGNPSFYHLMDFTIENLTPSEYYEAAFAVEHSTTN</sequence>
<keyword evidence="4" id="KW-1185">Reference proteome</keyword>
<gene>
    <name evidence="3" type="ORF">FRACYDRAFT_251562</name>
</gene>
<keyword evidence="2" id="KW-0732">Signal</keyword>
<dbReference type="KEGG" id="fcy:FRACYDRAFT_251562"/>
<evidence type="ECO:0000256" key="1">
    <source>
        <dbReference type="SAM" id="MobiDB-lite"/>
    </source>
</evidence>
<evidence type="ECO:0000313" key="3">
    <source>
        <dbReference type="EMBL" id="OEU07217.1"/>
    </source>
</evidence>
<feature type="chain" id="PRO_5009192023" evidence="2">
    <location>
        <begin position="21"/>
        <end position="397"/>
    </location>
</feature>
<feature type="compositionally biased region" description="Acidic residues" evidence="1">
    <location>
        <begin position="191"/>
        <end position="218"/>
    </location>
</feature>
<dbReference type="InParanoid" id="A0A1E7EMZ7"/>
<reference evidence="3 4" key="1">
    <citation type="submission" date="2016-09" db="EMBL/GenBank/DDBJ databases">
        <title>Extensive genetic diversity and differential bi-allelic expression allows diatom success in the polar Southern Ocean.</title>
        <authorList>
            <consortium name="DOE Joint Genome Institute"/>
            <person name="Mock T."/>
            <person name="Otillar R.P."/>
            <person name="Strauss J."/>
            <person name="Dupont C."/>
            <person name="Frickenhaus S."/>
            <person name="Maumus F."/>
            <person name="Mcmullan M."/>
            <person name="Sanges R."/>
            <person name="Schmutz J."/>
            <person name="Toseland A."/>
            <person name="Valas R."/>
            <person name="Veluchamy A."/>
            <person name="Ward B.J."/>
            <person name="Allen A."/>
            <person name="Barry K."/>
            <person name="Falciatore A."/>
            <person name="Ferrante M."/>
            <person name="Fortunato A.E."/>
            <person name="Gloeckner G."/>
            <person name="Gruber A."/>
            <person name="Hipkin R."/>
            <person name="Janech M."/>
            <person name="Kroth P."/>
            <person name="Leese F."/>
            <person name="Lindquist E."/>
            <person name="Lyon B.R."/>
            <person name="Martin J."/>
            <person name="Mayer C."/>
            <person name="Parker M."/>
            <person name="Quesneville H."/>
            <person name="Raymond J."/>
            <person name="Uhlig C."/>
            <person name="Valentin K.U."/>
            <person name="Worden A.Z."/>
            <person name="Armbrust E.V."/>
            <person name="Bowler C."/>
            <person name="Green B."/>
            <person name="Moulton V."/>
            <person name="Van Oosterhout C."/>
            <person name="Grigoriev I."/>
        </authorList>
    </citation>
    <scope>NUCLEOTIDE SEQUENCE [LARGE SCALE GENOMIC DNA]</scope>
    <source>
        <strain evidence="3 4">CCMP1102</strain>
    </source>
</reference>
<evidence type="ECO:0000313" key="4">
    <source>
        <dbReference type="Proteomes" id="UP000095751"/>
    </source>
</evidence>
<feature type="signal peptide" evidence="2">
    <location>
        <begin position="1"/>
        <end position="20"/>
    </location>
</feature>
<organism evidence="3 4">
    <name type="scientific">Fragilariopsis cylindrus CCMP1102</name>
    <dbReference type="NCBI Taxonomy" id="635003"/>
    <lineage>
        <taxon>Eukaryota</taxon>
        <taxon>Sar</taxon>
        <taxon>Stramenopiles</taxon>
        <taxon>Ochrophyta</taxon>
        <taxon>Bacillariophyta</taxon>
        <taxon>Bacillariophyceae</taxon>
        <taxon>Bacillariophycidae</taxon>
        <taxon>Bacillariales</taxon>
        <taxon>Bacillariaceae</taxon>
        <taxon>Fragilariopsis</taxon>
    </lineage>
</organism>
<accession>A0A1E7EMZ7</accession>
<name>A0A1E7EMZ7_9STRA</name>
<dbReference type="AlphaFoldDB" id="A0A1E7EMZ7"/>
<dbReference type="Proteomes" id="UP000095751">
    <property type="component" value="Unassembled WGS sequence"/>
</dbReference>